<organism evidence="2 3">
    <name type="scientific">Sporothrix stenoceras</name>
    <dbReference type="NCBI Taxonomy" id="5173"/>
    <lineage>
        <taxon>Eukaryota</taxon>
        <taxon>Fungi</taxon>
        <taxon>Dikarya</taxon>
        <taxon>Ascomycota</taxon>
        <taxon>Pezizomycotina</taxon>
        <taxon>Sordariomycetes</taxon>
        <taxon>Sordariomycetidae</taxon>
        <taxon>Ophiostomatales</taxon>
        <taxon>Ophiostomataceae</taxon>
        <taxon>Sporothrix</taxon>
    </lineage>
</organism>
<feature type="compositionally biased region" description="Polar residues" evidence="1">
    <location>
        <begin position="1"/>
        <end position="10"/>
    </location>
</feature>
<evidence type="ECO:0000313" key="2">
    <source>
        <dbReference type="EMBL" id="KAL1889955.1"/>
    </source>
</evidence>
<sequence>MTTTPSSHKQPMTGKTKDGPSGAGMQRRVDAPFDLRTDYHAMNNHDNTAFFNTIFPGNKGYSFDGLFLYVYLDSPHPSVQFFAGVPVIFIPPQRTPHAYPSPIPYGFYVAPWQGSIACDLNYRDRPGQDPHWQPLFDIIRSYFETINVNPNEGQSPDNTEYEVLRPGVRVSSNFLPGTEVYRSSTLGARVHDANGNVFITVAAHTFPADDALIFHPLRPGGRPIGQLAGRVGTTDVALLSLDPQQRFSNEVFISTSYEEEDASPQIRGLGQAKRYDVVTLDAPGTGVLADSHKIVEVNLAQTVWTPKAYLEI</sequence>
<accession>A0ABR3YPN6</accession>
<keyword evidence="3" id="KW-1185">Reference proteome</keyword>
<reference evidence="2 3" key="1">
    <citation type="journal article" date="2024" name="IMA Fungus">
        <title>IMA Genome - F19 : A genome assembly and annotation guide to empower mycologists, including annotated draft genome sequences of Ceratocystis pirilliformis, Diaporthe australafricana, Fusarium ophioides, Paecilomyces lecythidis, and Sporothrix stenoceras.</title>
        <authorList>
            <person name="Aylward J."/>
            <person name="Wilson A.M."/>
            <person name="Visagie C.M."/>
            <person name="Spraker J."/>
            <person name="Barnes I."/>
            <person name="Buitendag C."/>
            <person name="Ceriani C."/>
            <person name="Del Mar Angel L."/>
            <person name="du Plessis D."/>
            <person name="Fuchs T."/>
            <person name="Gasser K."/>
            <person name="Kramer D."/>
            <person name="Li W."/>
            <person name="Munsamy K."/>
            <person name="Piso A."/>
            <person name="Price J.L."/>
            <person name="Sonnekus B."/>
            <person name="Thomas C."/>
            <person name="van der Nest A."/>
            <person name="van Dijk A."/>
            <person name="van Heerden A."/>
            <person name="van Vuuren N."/>
            <person name="Yilmaz N."/>
            <person name="Duong T.A."/>
            <person name="van der Merwe N.A."/>
            <person name="Wingfield M.J."/>
            <person name="Wingfield B.D."/>
        </authorList>
    </citation>
    <scope>NUCLEOTIDE SEQUENCE [LARGE SCALE GENOMIC DNA]</scope>
    <source>
        <strain evidence="2 3">CMW 5346</strain>
    </source>
</reference>
<comment type="caution">
    <text evidence="2">The sequence shown here is derived from an EMBL/GenBank/DDBJ whole genome shotgun (WGS) entry which is preliminary data.</text>
</comment>
<proteinExistence type="predicted"/>
<dbReference type="EMBL" id="JAWCUI010000067">
    <property type="protein sequence ID" value="KAL1889955.1"/>
    <property type="molecule type" value="Genomic_DNA"/>
</dbReference>
<evidence type="ECO:0000313" key="3">
    <source>
        <dbReference type="Proteomes" id="UP001583186"/>
    </source>
</evidence>
<feature type="region of interest" description="Disordered" evidence="1">
    <location>
        <begin position="1"/>
        <end position="27"/>
    </location>
</feature>
<evidence type="ECO:0000256" key="1">
    <source>
        <dbReference type="SAM" id="MobiDB-lite"/>
    </source>
</evidence>
<gene>
    <name evidence="2" type="ORF">Sste5346_008533</name>
</gene>
<protein>
    <submittedName>
        <fullName evidence="2">Uncharacterized protein</fullName>
    </submittedName>
</protein>
<dbReference type="Proteomes" id="UP001583186">
    <property type="component" value="Unassembled WGS sequence"/>
</dbReference>
<name>A0ABR3YPN6_9PEZI</name>